<dbReference type="AlphaFoldDB" id="A0AA92QE60"/>
<dbReference type="InterPro" id="IPR021095">
    <property type="entry name" value="DUF3734"/>
</dbReference>
<keyword evidence="3 4" id="KW-0443">Lipid metabolism</keyword>
<feature type="short sequence motif" description="GXGXXG" evidence="4">
    <location>
        <begin position="51"/>
        <end position="56"/>
    </location>
</feature>
<evidence type="ECO:0000256" key="3">
    <source>
        <dbReference type="ARBA" id="ARBA00023098"/>
    </source>
</evidence>
<accession>A0AA92QE60</accession>
<evidence type="ECO:0000256" key="5">
    <source>
        <dbReference type="SAM" id="MobiDB-lite"/>
    </source>
</evidence>
<evidence type="ECO:0000313" key="7">
    <source>
        <dbReference type="EMBL" id="QOK99643.1"/>
    </source>
</evidence>
<sequence length="424" mass="46556">MPASTPRKPAAKRPAPASAPAPSPSPADAPQTEAPRIALPAYENIALVLQGGGALGAYQAGVFEGLDAAGIAPNWIAGISIGALNTAIIAGNAPEHRLARLREFWQTICQPGFSPPLPDMLENAWFDGNMHMRKWLTAMQIGETLVEGQRGFFAPRWPAPLPASEVDPLEASYYDTTPLKATLERLCDFDRINDGGIRVSVGAVNVRTGNLECFDNTERRLRAEHFMASGALPPGFPPVLIDGEYYWDGGVVSNTPLSYVLESTPRRDTLVFQVDLWSAVGPVPDTMIGVASRRKDLQYSSRTRLVTDWMERAQSTRRLVLTMLDHLPASEFGHTAWYRHAQELASNKHFNVIHLIYAAKEDEGPGKDIQFGPSTMRDHWHSGLTDIRESLSHPEWLAMPDSASGFATHDIHRKAGSPRPAKRM</sequence>
<geneLocation type="plasmid" evidence="7 8">
    <name>pUW774mp</name>
</geneLocation>
<dbReference type="Pfam" id="PF12536">
    <property type="entry name" value="DUF3734"/>
    <property type="match status" value="1"/>
</dbReference>
<evidence type="ECO:0000256" key="4">
    <source>
        <dbReference type="PROSITE-ProRule" id="PRU01161"/>
    </source>
</evidence>
<dbReference type="InterPro" id="IPR002641">
    <property type="entry name" value="PNPLA_dom"/>
</dbReference>
<dbReference type="EMBL" id="CP051170">
    <property type="protein sequence ID" value="QOK99643.1"/>
    <property type="molecule type" value="Genomic_DNA"/>
</dbReference>
<dbReference type="SUPFAM" id="SSF52151">
    <property type="entry name" value="FabD/lysophospholipase-like"/>
    <property type="match status" value="1"/>
</dbReference>
<keyword evidence="7" id="KW-0614">Plasmid</keyword>
<reference evidence="8" key="1">
    <citation type="submission" date="2020-04" db="EMBL/GenBank/DDBJ databases">
        <title>Ralstonia solanacearum UW576, UW763, UW773, and UW774.</title>
        <authorList>
            <person name="Steidl O."/>
            <person name="Truchon A."/>
            <person name="Allen C."/>
        </authorList>
    </citation>
    <scope>NUCLEOTIDE SEQUENCE [LARGE SCALE GENOMIC DNA]</scope>
    <source>
        <strain evidence="8">UW774</strain>
        <plasmid evidence="8">pUW774mp</plasmid>
    </source>
</reference>
<dbReference type="GO" id="GO:0016042">
    <property type="term" value="P:lipid catabolic process"/>
    <property type="evidence" value="ECO:0007669"/>
    <property type="project" value="UniProtKB-UniRule"/>
</dbReference>
<evidence type="ECO:0000256" key="2">
    <source>
        <dbReference type="ARBA" id="ARBA00022963"/>
    </source>
</evidence>
<evidence type="ECO:0000256" key="1">
    <source>
        <dbReference type="ARBA" id="ARBA00022801"/>
    </source>
</evidence>
<dbReference type="GO" id="GO:0016787">
    <property type="term" value="F:hydrolase activity"/>
    <property type="evidence" value="ECO:0007669"/>
    <property type="project" value="UniProtKB-UniRule"/>
</dbReference>
<dbReference type="InterPro" id="IPR016035">
    <property type="entry name" value="Acyl_Trfase/lysoPLipase"/>
</dbReference>
<feature type="compositionally biased region" description="Low complexity" evidence="5">
    <location>
        <begin position="1"/>
        <end position="16"/>
    </location>
</feature>
<dbReference type="Pfam" id="PF01734">
    <property type="entry name" value="Patatin"/>
    <property type="match status" value="1"/>
</dbReference>
<keyword evidence="2 4" id="KW-0442">Lipid degradation</keyword>
<feature type="short sequence motif" description="GXSXG" evidence="4">
    <location>
        <begin position="78"/>
        <end position="82"/>
    </location>
</feature>
<proteinExistence type="predicted"/>
<dbReference type="PANTHER" id="PTHR14226:SF57">
    <property type="entry name" value="BLR7027 PROTEIN"/>
    <property type="match status" value="1"/>
</dbReference>
<dbReference type="PROSITE" id="PS51635">
    <property type="entry name" value="PNPLA"/>
    <property type="match status" value="1"/>
</dbReference>
<evidence type="ECO:0000259" key="6">
    <source>
        <dbReference type="PROSITE" id="PS51635"/>
    </source>
</evidence>
<feature type="compositionally biased region" description="Pro residues" evidence="5">
    <location>
        <begin position="17"/>
        <end position="27"/>
    </location>
</feature>
<gene>
    <name evidence="7" type="ORF">HF909_25545</name>
</gene>
<dbReference type="Gene3D" id="3.40.1090.10">
    <property type="entry name" value="Cytosolic phospholipase A2 catalytic domain"/>
    <property type="match status" value="2"/>
</dbReference>
<dbReference type="CDD" id="cd07209">
    <property type="entry name" value="Pat_hypo_Ecoli_Z1214_like"/>
    <property type="match status" value="1"/>
</dbReference>
<feature type="domain" description="PNPLA" evidence="6">
    <location>
        <begin position="47"/>
        <end position="261"/>
    </location>
</feature>
<keyword evidence="1 4" id="KW-0378">Hydrolase</keyword>
<name>A0AA92QE60_RALSL</name>
<feature type="active site" description="Nucleophile" evidence="4">
    <location>
        <position position="80"/>
    </location>
</feature>
<dbReference type="PANTHER" id="PTHR14226">
    <property type="entry name" value="NEUROPATHY TARGET ESTERASE/SWISS CHEESE D.MELANOGASTER"/>
    <property type="match status" value="1"/>
</dbReference>
<dbReference type="Proteomes" id="UP000593970">
    <property type="component" value="Plasmid pUW774mp"/>
</dbReference>
<organism evidence="7 8">
    <name type="scientific">Ralstonia solanacearum</name>
    <name type="common">Pseudomonas solanacearum</name>
    <dbReference type="NCBI Taxonomy" id="305"/>
    <lineage>
        <taxon>Bacteria</taxon>
        <taxon>Pseudomonadati</taxon>
        <taxon>Pseudomonadota</taxon>
        <taxon>Betaproteobacteria</taxon>
        <taxon>Burkholderiales</taxon>
        <taxon>Burkholderiaceae</taxon>
        <taxon>Ralstonia</taxon>
        <taxon>Ralstonia solanacearum species complex</taxon>
    </lineage>
</organism>
<protein>
    <submittedName>
        <fullName evidence="7">Patatin-like phospholipase family protein</fullName>
    </submittedName>
</protein>
<dbReference type="InterPro" id="IPR050301">
    <property type="entry name" value="NTE"/>
</dbReference>
<feature type="active site" description="Proton acceptor" evidence="4">
    <location>
        <position position="248"/>
    </location>
</feature>
<evidence type="ECO:0000313" key="8">
    <source>
        <dbReference type="Proteomes" id="UP000593970"/>
    </source>
</evidence>
<feature type="region of interest" description="Disordered" evidence="5">
    <location>
        <begin position="1"/>
        <end position="32"/>
    </location>
</feature>
<feature type="short sequence motif" description="DGA/G" evidence="4">
    <location>
        <begin position="248"/>
        <end position="250"/>
    </location>
</feature>